<protein>
    <submittedName>
        <fullName evidence="1">Uncharacterized protein</fullName>
    </submittedName>
</protein>
<accession>A0ABQ9YNR2</accession>
<keyword evidence="2" id="KW-1185">Reference proteome</keyword>
<dbReference type="EMBL" id="JAOYFB010000001">
    <property type="protein sequence ID" value="KAK4002244.1"/>
    <property type="molecule type" value="Genomic_DNA"/>
</dbReference>
<sequence>MILLLHCPFGARFLPMDWDVQKHRHLILMACQHMAPRYPSKIDPHPLPPGRTLKNLSIHHGQHLTPPPKTIPARFLILFLCALNISSCSDIKSSNENQRFLSSLYFMMKMPDEKE</sequence>
<evidence type="ECO:0000313" key="1">
    <source>
        <dbReference type="EMBL" id="KAK4002244.1"/>
    </source>
</evidence>
<name>A0ABQ9YNR2_9CRUS</name>
<evidence type="ECO:0000313" key="2">
    <source>
        <dbReference type="Proteomes" id="UP001234178"/>
    </source>
</evidence>
<reference evidence="1 2" key="1">
    <citation type="journal article" date="2023" name="Nucleic Acids Res.">
        <title>The hologenome of Daphnia magna reveals possible DNA methylation and microbiome-mediated evolution of the host genome.</title>
        <authorList>
            <person name="Chaturvedi A."/>
            <person name="Li X."/>
            <person name="Dhandapani V."/>
            <person name="Marshall H."/>
            <person name="Kissane S."/>
            <person name="Cuenca-Cambronero M."/>
            <person name="Asole G."/>
            <person name="Calvet F."/>
            <person name="Ruiz-Romero M."/>
            <person name="Marangio P."/>
            <person name="Guigo R."/>
            <person name="Rago D."/>
            <person name="Mirbahai L."/>
            <person name="Eastwood N."/>
            <person name="Colbourne J.K."/>
            <person name="Zhou J."/>
            <person name="Mallon E."/>
            <person name="Orsini L."/>
        </authorList>
    </citation>
    <scope>NUCLEOTIDE SEQUENCE [LARGE SCALE GENOMIC DNA]</scope>
    <source>
        <strain evidence="1">LRV0_1</strain>
    </source>
</reference>
<organism evidence="1 2">
    <name type="scientific">Daphnia magna</name>
    <dbReference type="NCBI Taxonomy" id="35525"/>
    <lineage>
        <taxon>Eukaryota</taxon>
        <taxon>Metazoa</taxon>
        <taxon>Ecdysozoa</taxon>
        <taxon>Arthropoda</taxon>
        <taxon>Crustacea</taxon>
        <taxon>Branchiopoda</taxon>
        <taxon>Diplostraca</taxon>
        <taxon>Cladocera</taxon>
        <taxon>Anomopoda</taxon>
        <taxon>Daphniidae</taxon>
        <taxon>Daphnia</taxon>
    </lineage>
</organism>
<comment type="caution">
    <text evidence="1">The sequence shown here is derived from an EMBL/GenBank/DDBJ whole genome shotgun (WGS) entry which is preliminary data.</text>
</comment>
<proteinExistence type="predicted"/>
<dbReference type="Proteomes" id="UP001234178">
    <property type="component" value="Unassembled WGS sequence"/>
</dbReference>
<gene>
    <name evidence="1" type="ORF">OUZ56_004085</name>
</gene>